<dbReference type="InterPro" id="IPR011333">
    <property type="entry name" value="SKP1/BTB/POZ_sf"/>
</dbReference>
<dbReference type="SMART" id="SM00225">
    <property type="entry name" value="BTB"/>
    <property type="match status" value="1"/>
</dbReference>
<feature type="domain" description="BTB" evidence="2">
    <location>
        <begin position="11"/>
        <end position="79"/>
    </location>
</feature>
<dbReference type="InterPro" id="IPR003131">
    <property type="entry name" value="T1-type_BTB"/>
</dbReference>
<feature type="non-terminal residue" evidence="3">
    <location>
        <position position="361"/>
    </location>
</feature>
<comment type="caution">
    <text evidence="3">The sequence shown here is derived from an EMBL/GenBank/DDBJ whole genome shotgun (WGS) entry which is preliminary data.</text>
</comment>
<dbReference type="EMBL" id="JBJKFK010002424">
    <property type="protein sequence ID" value="KAL3311125.1"/>
    <property type="molecule type" value="Genomic_DNA"/>
</dbReference>
<gene>
    <name evidence="3" type="primary">TNFAIP1</name>
    <name evidence="3" type="ORF">Ciccas_010302</name>
</gene>
<proteinExistence type="predicted"/>
<dbReference type="FunFam" id="3.30.710.10:FF:000046">
    <property type="entry name" value="BTB/POZ domain-containing protein KCTD7 isoform X1"/>
    <property type="match status" value="1"/>
</dbReference>
<protein>
    <submittedName>
        <fullName evidence="3">BTB/POZ domain-containing adapter for CUL3-mediated RhoA degradation protein 2</fullName>
    </submittedName>
</protein>
<reference evidence="3 4" key="1">
    <citation type="submission" date="2024-11" db="EMBL/GenBank/DDBJ databases">
        <title>Adaptive evolution of stress response genes in parasites aligns with host niche diversity.</title>
        <authorList>
            <person name="Hahn C."/>
            <person name="Resl P."/>
        </authorList>
    </citation>
    <scope>NUCLEOTIDE SEQUENCE [LARGE SCALE GENOMIC DNA]</scope>
    <source>
        <strain evidence="3">EGGRZ-B1_66</strain>
        <tissue evidence="3">Body</tissue>
    </source>
</reference>
<evidence type="ECO:0000313" key="3">
    <source>
        <dbReference type="EMBL" id="KAL3311125.1"/>
    </source>
</evidence>
<feature type="region of interest" description="Disordered" evidence="1">
    <location>
        <begin position="265"/>
        <end position="293"/>
    </location>
</feature>
<dbReference type="InterPro" id="IPR045068">
    <property type="entry name" value="BACURD1-3"/>
</dbReference>
<feature type="compositionally biased region" description="Polar residues" evidence="1">
    <location>
        <begin position="332"/>
        <end position="347"/>
    </location>
</feature>
<evidence type="ECO:0000313" key="4">
    <source>
        <dbReference type="Proteomes" id="UP001626550"/>
    </source>
</evidence>
<dbReference type="Proteomes" id="UP001626550">
    <property type="component" value="Unassembled WGS sequence"/>
</dbReference>
<dbReference type="Pfam" id="PF02214">
    <property type="entry name" value="BTB_2"/>
    <property type="match status" value="1"/>
</dbReference>
<evidence type="ECO:0000259" key="2">
    <source>
        <dbReference type="PROSITE" id="PS50097"/>
    </source>
</evidence>
<dbReference type="PANTHER" id="PTHR11145:SF8">
    <property type="entry name" value="RE57120P"/>
    <property type="match status" value="1"/>
</dbReference>
<accession>A0ABD2PVB2</accession>
<keyword evidence="4" id="KW-1185">Reference proteome</keyword>
<feature type="compositionally biased region" description="Polar residues" evidence="1">
    <location>
        <begin position="266"/>
        <end position="292"/>
    </location>
</feature>
<dbReference type="InterPro" id="IPR000210">
    <property type="entry name" value="BTB/POZ_dom"/>
</dbReference>
<organism evidence="3 4">
    <name type="scientific">Cichlidogyrus casuarinus</name>
    <dbReference type="NCBI Taxonomy" id="1844966"/>
    <lineage>
        <taxon>Eukaryota</taxon>
        <taxon>Metazoa</taxon>
        <taxon>Spiralia</taxon>
        <taxon>Lophotrochozoa</taxon>
        <taxon>Platyhelminthes</taxon>
        <taxon>Monogenea</taxon>
        <taxon>Monopisthocotylea</taxon>
        <taxon>Dactylogyridea</taxon>
        <taxon>Ancyrocephalidae</taxon>
        <taxon>Cichlidogyrus</taxon>
    </lineage>
</organism>
<evidence type="ECO:0000256" key="1">
    <source>
        <dbReference type="SAM" id="MobiDB-lite"/>
    </source>
</evidence>
<dbReference type="SUPFAM" id="SSF54695">
    <property type="entry name" value="POZ domain"/>
    <property type="match status" value="1"/>
</dbReference>
<dbReference type="AlphaFoldDB" id="A0ABD2PVB2"/>
<dbReference type="CDD" id="cd18369">
    <property type="entry name" value="BTB_POZ_KCTD10-like_BACURD"/>
    <property type="match status" value="1"/>
</dbReference>
<dbReference type="PANTHER" id="PTHR11145">
    <property type="entry name" value="BTB/POZ DOMAIN-CONTAINING ADAPTER FOR CUL3-MEDIATED RHOA DEGRADATION PROTEIN FAMILY MEMBER"/>
    <property type="match status" value="1"/>
</dbReference>
<sequence length="361" mass="40305">MEEEIVDKINSYVKLNVGGTLFYTTIGTLLNGNHMLSAMFNGRMELKTDDQGWVLIDRSGKHFGTILNFLRDGSVPLPETRCLIEELLAEARYYCIEELILLCEETLIKIRSVDESHFKASASIVIFKCPNATKTFLSSIRKPVVKLTMNRYNNVFSYTSNSHDSLLRNIECLEKYALMFGHSVVFVKDVRVKAEQNEICEWGFYFRGYRLKSIDCIAIHYSSDKRLIKVEFPESRIHEEMLFLLSVETRDLTDAELMEIALRKGSGTSRHQSSLPTGSATPSNNDELTTNEPGDLQMALHSASQNPVMIPTSASHGADGFLPMVMPQLTTTNQNTSGVATPSTSQPGGVRNVGAMLAQSL</sequence>
<dbReference type="Gene3D" id="3.30.710.10">
    <property type="entry name" value="Potassium Channel Kv1.1, Chain A"/>
    <property type="match status" value="1"/>
</dbReference>
<name>A0ABD2PVB2_9PLAT</name>
<dbReference type="PROSITE" id="PS50097">
    <property type="entry name" value="BTB"/>
    <property type="match status" value="1"/>
</dbReference>
<feature type="region of interest" description="Disordered" evidence="1">
    <location>
        <begin position="332"/>
        <end position="351"/>
    </location>
</feature>